<evidence type="ECO:0000259" key="3">
    <source>
        <dbReference type="PROSITE" id="PS51186"/>
    </source>
</evidence>
<dbReference type="OrthoDB" id="10264728at2759"/>
<dbReference type="GO" id="GO:0031416">
    <property type="term" value="C:NatB complex"/>
    <property type="evidence" value="ECO:0007669"/>
    <property type="project" value="TreeGrafter"/>
</dbReference>
<proteinExistence type="predicted"/>
<evidence type="ECO:0000313" key="4">
    <source>
        <dbReference type="EMBL" id="RPB21682.1"/>
    </source>
</evidence>
<name>A0A3N4LJU9_9PEZI</name>
<dbReference type="PANTHER" id="PTHR45910">
    <property type="entry name" value="N-ALPHA-ACETYLTRANSFERASE 20"/>
    <property type="match status" value="1"/>
</dbReference>
<dbReference type="PANTHER" id="PTHR45910:SF1">
    <property type="entry name" value="N-ALPHA-ACETYLTRANSFERASE 20"/>
    <property type="match status" value="1"/>
</dbReference>
<sequence length="183" mass="20869">MTSLRPFSALDLFTFNGTNLDVLTENYDIKFYLSYLARWPTVFTAVENPEGNIMGYIMGKTEGHLTDWHGHVTALTVGPNYRRLGLARTLMAELERITQDVANGYFVDLFVRMSNEIAIGMYRGLGYSVFRRVVGYYSGDGGGPGDRDEDAYDMRKPMRRDKLKQSIRENGENFCVPPESVYF</sequence>
<dbReference type="InterPro" id="IPR016181">
    <property type="entry name" value="Acyl_CoA_acyltransferase"/>
</dbReference>
<dbReference type="AlphaFoldDB" id="A0A3N4LJU9"/>
<dbReference type="PROSITE" id="PS51186">
    <property type="entry name" value="GNAT"/>
    <property type="match status" value="1"/>
</dbReference>
<dbReference type="FunFam" id="3.40.630.30:FF:000065">
    <property type="entry name" value="N-terminal acetyltransferase complex ARD1 subunit homolog"/>
    <property type="match status" value="1"/>
</dbReference>
<dbReference type="Proteomes" id="UP000267821">
    <property type="component" value="Unassembled WGS sequence"/>
</dbReference>
<accession>A0A3N4LJU9</accession>
<dbReference type="FunCoup" id="A0A3N4LJU9">
    <property type="interactions" value="805"/>
</dbReference>
<dbReference type="InterPro" id="IPR051646">
    <property type="entry name" value="NatB_acetyltransferase_subunit"/>
</dbReference>
<dbReference type="STRING" id="1051890.A0A3N4LJU9"/>
<keyword evidence="2 4" id="KW-0012">Acyltransferase</keyword>
<dbReference type="EMBL" id="ML121558">
    <property type="protein sequence ID" value="RPB21682.1"/>
    <property type="molecule type" value="Genomic_DNA"/>
</dbReference>
<evidence type="ECO:0000256" key="1">
    <source>
        <dbReference type="ARBA" id="ARBA00022679"/>
    </source>
</evidence>
<evidence type="ECO:0000313" key="5">
    <source>
        <dbReference type="Proteomes" id="UP000267821"/>
    </source>
</evidence>
<keyword evidence="5" id="KW-1185">Reference proteome</keyword>
<dbReference type="Gene3D" id="3.40.630.30">
    <property type="match status" value="1"/>
</dbReference>
<gene>
    <name evidence="4" type="ORF">L211DRAFT_811882</name>
</gene>
<evidence type="ECO:0000256" key="2">
    <source>
        <dbReference type="ARBA" id="ARBA00023315"/>
    </source>
</evidence>
<dbReference type="CDD" id="cd04301">
    <property type="entry name" value="NAT_SF"/>
    <property type="match status" value="1"/>
</dbReference>
<protein>
    <submittedName>
        <fullName evidence="4">Acyl-CoA N-acyltransferase</fullName>
    </submittedName>
</protein>
<dbReference type="SUPFAM" id="SSF55729">
    <property type="entry name" value="Acyl-CoA N-acyltransferases (Nat)"/>
    <property type="match status" value="1"/>
</dbReference>
<feature type="domain" description="N-acetyltransferase" evidence="3">
    <location>
        <begin position="2"/>
        <end position="159"/>
    </location>
</feature>
<dbReference type="InParanoid" id="A0A3N4LJU9"/>
<organism evidence="4 5">
    <name type="scientific">Terfezia boudieri ATCC MYA-4762</name>
    <dbReference type="NCBI Taxonomy" id="1051890"/>
    <lineage>
        <taxon>Eukaryota</taxon>
        <taxon>Fungi</taxon>
        <taxon>Dikarya</taxon>
        <taxon>Ascomycota</taxon>
        <taxon>Pezizomycotina</taxon>
        <taxon>Pezizomycetes</taxon>
        <taxon>Pezizales</taxon>
        <taxon>Pezizaceae</taxon>
        <taxon>Terfezia</taxon>
    </lineage>
</organism>
<keyword evidence="1 4" id="KW-0808">Transferase</keyword>
<dbReference type="GO" id="GO:0004596">
    <property type="term" value="F:protein-N-terminal amino-acid acetyltransferase activity"/>
    <property type="evidence" value="ECO:0007669"/>
    <property type="project" value="TreeGrafter"/>
</dbReference>
<reference evidence="4 5" key="1">
    <citation type="journal article" date="2018" name="Nat. Ecol. Evol.">
        <title>Pezizomycetes genomes reveal the molecular basis of ectomycorrhizal truffle lifestyle.</title>
        <authorList>
            <person name="Murat C."/>
            <person name="Payen T."/>
            <person name="Noel B."/>
            <person name="Kuo A."/>
            <person name="Morin E."/>
            <person name="Chen J."/>
            <person name="Kohler A."/>
            <person name="Krizsan K."/>
            <person name="Balestrini R."/>
            <person name="Da Silva C."/>
            <person name="Montanini B."/>
            <person name="Hainaut M."/>
            <person name="Levati E."/>
            <person name="Barry K.W."/>
            <person name="Belfiori B."/>
            <person name="Cichocki N."/>
            <person name="Clum A."/>
            <person name="Dockter R.B."/>
            <person name="Fauchery L."/>
            <person name="Guy J."/>
            <person name="Iotti M."/>
            <person name="Le Tacon F."/>
            <person name="Lindquist E.A."/>
            <person name="Lipzen A."/>
            <person name="Malagnac F."/>
            <person name="Mello A."/>
            <person name="Molinier V."/>
            <person name="Miyauchi S."/>
            <person name="Poulain J."/>
            <person name="Riccioni C."/>
            <person name="Rubini A."/>
            <person name="Sitrit Y."/>
            <person name="Splivallo R."/>
            <person name="Traeger S."/>
            <person name="Wang M."/>
            <person name="Zifcakova L."/>
            <person name="Wipf D."/>
            <person name="Zambonelli A."/>
            <person name="Paolocci F."/>
            <person name="Nowrousian M."/>
            <person name="Ottonello S."/>
            <person name="Baldrian P."/>
            <person name="Spatafora J.W."/>
            <person name="Henrissat B."/>
            <person name="Nagy L.G."/>
            <person name="Aury J.M."/>
            <person name="Wincker P."/>
            <person name="Grigoriev I.V."/>
            <person name="Bonfante P."/>
            <person name="Martin F.M."/>
        </authorList>
    </citation>
    <scope>NUCLEOTIDE SEQUENCE [LARGE SCALE GENOMIC DNA]</scope>
    <source>
        <strain evidence="4 5">ATCC MYA-4762</strain>
    </source>
</reference>
<dbReference type="Pfam" id="PF00583">
    <property type="entry name" value="Acetyltransf_1"/>
    <property type="match status" value="1"/>
</dbReference>
<dbReference type="InterPro" id="IPR000182">
    <property type="entry name" value="GNAT_dom"/>
</dbReference>